<sequence>MGMAALWHHALFESTSTCGAIAGTRVESALTQALSLPDVRLDSPQPARQPRRPARSPIR</sequence>
<comment type="caution">
    <text evidence="2">The sequence shown here is derived from an EMBL/GenBank/DDBJ whole genome shotgun (WGS) entry which is preliminary data.</text>
</comment>
<evidence type="ECO:0000313" key="2">
    <source>
        <dbReference type="EMBL" id="CCF84822.1"/>
    </source>
</evidence>
<keyword evidence="3" id="KW-1185">Reference proteome</keyword>
<proteinExistence type="predicted"/>
<organism evidence="2 3">
    <name type="scientific">Nitrolancea hollandica Lb</name>
    <dbReference type="NCBI Taxonomy" id="1129897"/>
    <lineage>
        <taxon>Bacteria</taxon>
        <taxon>Pseudomonadati</taxon>
        <taxon>Thermomicrobiota</taxon>
        <taxon>Thermomicrobia</taxon>
        <taxon>Sphaerobacterales</taxon>
        <taxon>Sphaerobacterineae</taxon>
        <taxon>Sphaerobacteraceae</taxon>
        <taxon>Nitrolancea</taxon>
    </lineage>
</organism>
<evidence type="ECO:0000313" key="3">
    <source>
        <dbReference type="Proteomes" id="UP000004221"/>
    </source>
</evidence>
<dbReference type="Proteomes" id="UP000004221">
    <property type="component" value="Unassembled WGS sequence"/>
</dbReference>
<dbReference type="EMBL" id="CAGS01000336">
    <property type="protein sequence ID" value="CCF84822.1"/>
    <property type="molecule type" value="Genomic_DNA"/>
</dbReference>
<evidence type="ECO:0000256" key="1">
    <source>
        <dbReference type="SAM" id="MobiDB-lite"/>
    </source>
</evidence>
<dbReference type="AlphaFoldDB" id="I4EJG0"/>
<gene>
    <name evidence="2" type="ORF">NITHO_4000004</name>
</gene>
<protein>
    <submittedName>
        <fullName evidence="2">Uncharacterized protein</fullName>
    </submittedName>
</protein>
<reference evidence="2 3" key="1">
    <citation type="journal article" date="2012" name="ISME J.">
        <title>Nitrification expanded: discovery, physiology and genomics of a nitrite-oxidizing bacterium from the phylum Chloroflexi.</title>
        <authorList>
            <person name="Sorokin D.Y."/>
            <person name="Lucker S."/>
            <person name="Vejmelkova D."/>
            <person name="Kostrikina N.A."/>
            <person name="Kleerebezem R."/>
            <person name="Rijpstra W.I."/>
            <person name="Damste J.S."/>
            <person name="Le Paslier D."/>
            <person name="Muyzer G."/>
            <person name="Wagner M."/>
            <person name="van Loosdrecht M.C."/>
            <person name="Daims H."/>
        </authorList>
    </citation>
    <scope>NUCLEOTIDE SEQUENCE [LARGE SCALE GENOMIC DNA]</scope>
    <source>
        <strain evidence="3">none</strain>
    </source>
</reference>
<feature type="compositionally biased region" description="Basic residues" evidence="1">
    <location>
        <begin position="49"/>
        <end position="59"/>
    </location>
</feature>
<accession>I4EJG0</accession>
<feature type="region of interest" description="Disordered" evidence="1">
    <location>
        <begin position="37"/>
        <end position="59"/>
    </location>
</feature>
<name>I4EJG0_9BACT</name>